<gene>
    <name evidence="2" type="ORF">M3I41_00780</name>
</gene>
<accession>A0A9E7AMX8</accession>
<evidence type="ECO:0000313" key="2">
    <source>
        <dbReference type="EMBL" id="UQF79849.1"/>
    </source>
</evidence>
<dbReference type="KEGG" id="agh:M3I41_00780"/>
<feature type="transmembrane region" description="Helical" evidence="1">
    <location>
        <begin position="38"/>
        <end position="55"/>
    </location>
</feature>
<evidence type="ECO:0000313" key="3">
    <source>
        <dbReference type="Proteomes" id="UP000830236"/>
    </source>
</evidence>
<reference evidence="2" key="1">
    <citation type="submission" date="2022-05" db="EMBL/GenBank/DDBJ databases">
        <title>Using nanopore sequencing to obtain complete genomes from saliva samples.</title>
        <authorList>
            <person name="Baker J.L."/>
        </authorList>
    </citation>
    <scope>NUCLEOTIDE SEQUENCE</scope>
    <source>
        <strain evidence="2">JCVI-JB-Ag32</strain>
    </source>
</reference>
<dbReference type="Proteomes" id="UP000830236">
    <property type="component" value="Chromosome"/>
</dbReference>
<evidence type="ECO:0000256" key="1">
    <source>
        <dbReference type="SAM" id="Phobius"/>
    </source>
</evidence>
<sequence>MNMMERLFTRMRTSGPLVLSLFLFFAAREVWNTRPQLMIIWLVGTVCWLVGEIYARWQHKRLDWPEWVLAFKRGYQGNTN</sequence>
<name>A0A9E7AMX8_9ACTO</name>
<dbReference type="AlphaFoldDB" id="A0A9E7AMX8"/>
<organism evidence="2 3">
    <name type="scientific">Actinomyces graevenitzii</name>
    <dbReference type="NCBI Taxonomy" id="55565"/>
    <lineage>
        <taxon>Bacteria</taxon>
        <taxon>Bacillati</taxon>
        <taxon>Actinomycetota</taxon>
        <taxon>Actinomycetes</taxon>
        <taxon>Actinomycetales</taxon>
        <taxon>Actinomycetaceae</taxon>
        <taxon>Actinomyces</taxon>
    </lineage>
</organism>
<dbReference type="RefSeq" id="WP_146002450.1">
    <property type="nucleotide sequence ID" value="NZ_PNHV01000004.1"/>
</dbReference>
<dbReference type="EMBL" id="CP097095">
    <property type="protein sequence ID" value="UQF79849.1"/>
    <property type="molecule type" value="Genomic_DNA"/>
</dbReference>
<keyword evidence="1" id="KW-1133">Transmembrane helix</keyword>
<keyword evidence="1" id="KW-0812">Transmembrane</keyword>
<proteinExistence type="predicted"/>
<keyword evidence="1" id="KW-0472">Membrane</keyword>
<protein>
    <submittedName>
        <fullName evidence="2">Uncharacterized protein</fullName>
    </submittedName>
</protein>